<proteinExistence type="predicted"/>
<dbReference type="AlphaFoldDB" id="A0A392U4D2"/>
<organism evidence="2 3">
    <name type="scientific">Trifolium medium</name>
    <dbReference type="NCBI Taxonomy" id="97028"/>
    <lineage>
        <taxon>Eukaryota</taxon>
        <taxon>Viridiplantae</taxon>
        <taxon>Streptophyta</taxon>
        <taxon>Embryophyta</taxon>
        <taxon>Tracheophyta</taxon>
        <taxon>Spermatophyta</taxon>
        <taxon>Magnoliopsida</taxon>
        <taxon>eudicotyledons</taxon>
        <taxon>Gunneridae</taxon>
        <taxon>Pentapetalae</taxon>
        <taxon>rosids</taxon>
        <taxon>fabids</taxon>
        <taxon>Fabales</taxon>
        <taxon>Fabaceae</taxon>
        <taxon>Papilionoideae</taxon>
        <taxon>50 kb inversion clade</taxon>
        <taxon>NPAAA clade</taxon>
        <taxon>Hologalegina</taxon>
        <taxon>IRL clade</taxon>
        <taxon>Trifolieae</taxon>
        <taxon>Trifolium</taxon>
    </lineage>
</organism>
<feature type="non-terminal residue" evidence="2">
    <location>
        <position position="1"/>
    </location>
</feature>
<name>A0A392U4D2_9FABA</name>
<evidence type="ECO:0000256" key="1">
    <source>
        <dbReference type="SAM" id="MobiDB-lite"/>
    </source>
</evidence>
<evidence type="ECO:0000313" key="3">
    <source>
        <dbReference type="Proteomes" id="UP000265520"/>
    </source>
</evidence>
<accession>A0A392U4D2</accession>
<sequence length="58" mass="6204">SKIDPNSKCPGAKHTSDRDTLMGQIQAQQVAPTARLDPNTIGRNRKPVSIATTAESET</sequence>
<keyword evidence="3" id="KW-1185">Reference proteome</keyword>
<evidence type="ECO:0000313" key="2">
    <source>
        <dbReference type="EMBL" id="MCI68299.1"/>
    </source>
</evidence>
<dbReference type="Proteomes" id="UP000265520">
    <property type="component" value="Unassembled WGS sequence"/>
</dbReference>
<dbReference type="EMBL" id="LXQA010734088">
    <property type="protein sequence ID" value="MCI68299.1"/>
    <property type="molecule type" value="Genomic_DNA"/>
</dbReference>
<feature type="region of interest" description="Disordered" evidence="1">
    <location>
        <begin position="28"/>
        <end position="58"/>
    </location>
</feature>
<reference evidence="2 3" key="1">
    <citation type="journal article" date="2018" name="Front. Plant Sci.">
        <title>Red Clover (Trifolium pratense) and Zigzag Clover (T. medium) - A Picture of Genomic Similarities and Differences.</title>
        <authorList>
            <person name="Dluhosova J."/>
            <person name="Istvanek J."/>
            <person name="Nedelnik J."/>
            <person name="Repkova J."/>
        </authorList>
    </citation>
    <scope>NUCLEOTIDE SEQUENCE [LARGE SCALE GENOMIC DNA]</scope>
    <source>
        <strain evidence="3">cv. 10/8</strain>
        <tissue evidence="2">Leaf</tissue>
    </source>
</reference>
<comment type="caution">
    <text evidence="2">The sequence shown here is derived from an EMBL/GenBank/DDBJ whole genome shotgun (WGS) entry which is preliminary data.</text>
</comment>
<protein>
    <submittedName>
        <fullName evidence="2">Uncharacterized protein</fullName>
    </submittedName>
</protein>